<protein>
    <submittedName>
        <fullName evidence="7">Peptidase C10 family protein</fullName>
    </submittedName>
</protein>
<dbReference type="GO" id="GO:0006508">
    <property type="term" value="P:proteolysis"/>
    <property type="evidence" value="ECO:0007669"/>
    <property type="project" value="UniProtKB-KW"/>
</dbReference>
<keyword evidence="2" id="KW-0645">Protease</keyword>
<evidence type="ECO:0000256" key="2">
    <source>
        <dbReference type="ARBA" id="ARBA00022670"/>
    </source>
</evidence>
<dbReference type="InterPro" id="IPR000200">
    <property type="entry name" value="Peptidase_C10"/>
</dbReference>
<evidence type="ECO:0000256" key="3">
    <source>
        <dbReference type="ARBA" id="ARBA00022729"/>
    </source>
</evidence>
<dbReference type="SUPFAM" id="SSF54001">
    <property type="entry name" value="Cysteine proteinases"/>
    <property type="match status" value="1"/>
</dbReference>
<proteinExistence type="inferred from homology"/>
<evidence type="ECO:0000256" key="1">
    <source>
        <dbReference type="ARBA" id="ARBA00009693"/>
    </source>
</evidence>
<dbReference type="PATRIC" id="fig|1339349.3.peg.150"/>
<sequence length="478" mass="53504">MRMKKYLLYAWIVSAFCSCSENSMEPLPIEVDADCVDIVNDESFVPVSQATEVAGLFLAANGKDAVTTRNGSIEPDAFSGKTVKDIKTVYGEDNTPSMYIINYEGGGFVIVGATKNYYPILAYSDTNSINIEKAKQSGFSIWMDETNWAIKESDMQNAETLANMRSMWEAYEILPATTRDATSDHYSDGTMFRERLGELYTLCPGYSFGPLSSARSFLSQSDYESLVEKANFYGSPLEFTIVGYNSNNRKVGPLMNTKWGQEGGYSALCPNEYPAGCVAIAMAQIEKYHEWPQSFDWSGMANDRPTSASQSLIAMIGKAVNMEYGKDESGASLGDAKRGFEAMGYAVSKKDHDMWDVESEIYFRGRPVYMTGDRKNFIGITWKGHAWVCDGAEEYGSSYSYFVEYLVNRSTNPSYSSCGFPNYMNPTTTSFGSGRIYFHMNWGWYGTGNGWFSGNNVNPTDDRNYQYDRENLYVSPLK</sequence>
<keyword evidence="4" id="KW-0378">Hydrolase</keyword>
<reference evidence="7 8" key="1">
    <citation type="submission" date="2014-04" db="EMBL/GenBank/DDBJ databases">
        <authorList>
            <person name="Sears C."/>
            <person name="Carroll K."/>
            <person name="Sack B.R."/>
            <person name="Qadri F."/>
            <person name="Myers L.L."/>
            <person name="Chung G.-T."/>
            <person name="Escheverria P."/>
            <person name="Fraser C.M."/>
            <person name="Sadzewicz L."/>
            <person name="Shefchek K.A."/>
            <person name="Tallon L."/>
            <person name="Das S.P."/>
            <person name="Daugherty S."/>
            <person name="Mongodin E.F."/>
        </authorList>
    </citation>
    <scope>NUCLEOTIDE SEQUENCE [LARGE SCALE GENOMIC DNA]</scope>
    <source>
        <strain evidence="7 8">3978 T3 ii</strain>
    </source>
</reference>
<dbReference type="Proteomes" id="UP000028013">
    <property type="component" value="Unassembled WGS sequence"/>
</dbReference>
<evidence type="ECO:0000313" key="8">
    <source>
        <dbReference type="Proteomes" id="UP000028013"/>
    </source>
</evidence>
<dbReference type="GO" id="GO:0008234">
    <property type="term" value="F:cysteine-type peptidase activity"/>
    <property type="evidence" value="ECO:0007669"/>
    <property type="project" value="UniProtKB-KW"/>
</dbReference>
<keyword evidence="3" id="KW-0732">Signal</keyword>
<dbReference type="Pfam" id="PF13734">
    <property type="entry name" value="Inhibitor_I69"/>
    <property type="match status" value="1"/>
</dbReference>
<dbReference type="InterPro" id="IPR025896">
    <property type="entry name" value="Spi_Prtas-inh"/>
</dbReference>
<dbReference type="EMBL" id="JNHN01000005">
    <property type="protein sequence ID" value="KDS64741.1"/>
    <property type="molecule type" value="Genomic_DNA"/>
</dbReference>
<keyword evidence="5" id="KW-0788">Thiol protease</keyword>
<dbReference type="InterPro" id="IPR044934">
    <property type="entry name" value="Streptopain_sf"/>
</dbReference>
<evidence type="ECO:0000256" key="4">
    <source>
        <dbReference type="ARBA" id="ARBA00022801"/>
    </source>
</evidence>
<dbReference type="Gene3D" id="3.90.70.50">
    <property type="entry name" value="Peptidase C10, streptopain"/>
    <property type="match status" value="1"/>
</dbReference>
<dbReference type="AlphaFoldDB" id="A0A078SW71"/>
<dbReference type="Pfam" id="PF01640">
    <property type="entry name" value="Peptidase_C10"/>
    <property type="match status" value="1"/>
</dbReference>
<name>A0A078SW71_BACUN</name>
<dbReference type="PROSITE" id="PS51257">
    <property type="entry name" value="PROKAR_LIPOPROTEIN"/>
    <property type="match status" value="1"/>
</dbReference>
<organism evidence="7 8">
    <name type="scientific">Bacteroides uniformis str. 3978 T3 ii</name>
    <dbReference type="NCBI Taxonomy" id="1339349"/>
    <lineage>
        <taxon>Bacteria</taxon>
        <taxon>Pseudomonadati</taxon>
        <taxon>Bacteroidota</taxon>
        <taxon>Bacteroidia</taxon>
        <taxon>Bacteroidales</taxon>
        <taxon>Bacteroidaceae</taxon>
        <taxon>Bacteroides</taxon>
    </lineage>
</organism>
<comment type="similarity">
    <text evidence="1">Belongs to the peptidase C10 family.</text>
</comment>
<accession>A0A078SW71</accession>
<feature type="domain" description="Spi protease inhibitor" evidence="6">
    <location>
        <begin position="44"/>
        <end position="147"/>
    </location>
</feature>
<dbReference type="InterPro" id="IPR038765">
    <property type="entry name" value="Papain-like_cys_pep_sf"/>
</dbReference>
<evidence type="ECO:0000259" key="6">
    <source>
        <dbReference type="Pfam" id="PF13734"/>
    </source>
</evidence>
<evidence type="ECO:0000313" key="7">
    <source>
        <dbReference type="EMBL" id="KDS64741.1"/>
    </source>
</evidence>
<dbReference type="PRINTS" id="PR00797">
    <property type="entry name" value="STREPTOPAIN"/>
</dbReference>
<comment type="caution">
    <text evidence="7">The sequence shown here is derived from an EMBL/GenBank/DDBJ whole genome shotgun (WGS) entry which is preliminary data.</text>
</comment>
<evidence type="ECO:0000256" key="5">
    <source>
        <dbReference type="ARBA" id="ARBA00022807"/>
    </source>
</evidence>
<gene>
    <name evidence="7" type="ORF">M094_3244</name>
</gene>